<dbReference type="Proteomes" id="UP000887159">
    <property type="component" value="Unassembled WGS sequence"/>
</dbReference>
<organism evidence="1 2">
    <name type="scientific">Trichonephila clavipes</name>
    <name type="common">Golden silk orbweaver</name>
    <name type="synonym">Nephila clavipes</name>
    <dbReference type="NCBI Taxonomy" id="2585209"/>
    <lineage>
        <taxon>Eukaryota</taxon>
        <taxon>Metazoa</taxon>
        <taxon>Ecdysozoa</taxon>
        <taxon>Arthropoda</taxon>
        <taxon>Chelicerata</taxon>
        <taxon>Arachnida</taxon>
        <taxon>Araneae</taxon>
        <taxon>Araneomorphae</taxon>
        <taxon>Entelegynae</taxon>
        <taxon>Araneoidea</taxon>
        <taxon>Nephilidae</taxon>
        <taxon>Trichonephila</taxon>
    </lineage>
</organism>
<sequence>MGAGVGTQGQKGLKGPDKLNLTRCSGYKFRSASAKGARRCSAPRARNELKPGLRPWASRSLKMSLTSDVNCEVLTKHSPGFYYPENK</sequence>
<reference evidence="1" key="1">
    <citation type="submission" date="2020-08" db="EMBL/GenBank/DDBJ databases">
        <title>Multicomponent nature underlies the extraordinary mechanical properties of spider dragline silk.</title>
        <authorList>
            <person name="Kono N."/>
            <person name="Nakamura H."/>
            <person name="Mori M."/>
            <person name="Yoshida Y."/>
            <person name="Ohtoshi R."/>
            <person name="Malay A.D."/>
            <person name="Moran D.A.P."/>
            <person name="Tomita M."/>
            <person name="Numata K."/>
            <person name="Arakawa K."/>
        </authorList>
    </citation>
    <scope>NUCLEOTIDE SEQUENCE</scope>
</reference>
<gene>
    <name evidence="1" type="ORF">TNCV_482111</name>
</gene>
<dbReference type="AlphaFoldDB" id="A0A8X6S5C6"/>
<name>A0A8X6S5C6_TRICX</name>
<protein>
    <submittedName>
        <fullName evidence="1">Uncharacterized protein</fullName>
    </submittedName>
</protein>
<evidence type="ECO:0000313" key="1">
    <source>
        <dbReference type="EMBL" id="GFY06806.1"/>
    </source>
</evidence>
<comment type="caution">
    <text evidence="1">The sequence shown here is derived from an EMBL/GenBank/DDBJ whole genome shotgun (WGS) entry which is preliminary data.</text>
</comment>
<accession>A0A8X6S5C6</accession>
<keyword evidence="2" id="KW-1185">Reference proteome</keyword>
<evidence type="ECO:0000313" key="2">
    <source>
        <dbReference type="Proteomes" id="UP000887159"/>
    </source>
</evidence>
<proteinExistence type="predicted"/>
<dbReference type="EMBL" id="BMAU01021264">
    <property type="protein sequence ID" value="GFY06806.1"/>
    <property type="molecule type" value="Genomic_DNA"/>
</dbReference>